<gene>
    <name evidence="1" type="ORF">VNE69_10116</name>
</gene>
<dbReference type="RefSeq" id="XP_065330911.1">
    <property type="nucleotide sequence ID" value="XM_065474839.1"/>
</dbReference>
<keyword evidence="2" id="KW-1185">Reference proteome</keyword>
<proteinExistence type="predicted"/>
<dbReference type="EMBL" id="CP142735">
    <property type="protein sequence ID" value="WUR04766.1"/>
    <property type="molecule type" value="Genomic_DNA"/>
</dbReference>
<dbReference type="GeneID" id="90542598"/>
<dbReference type="KEGG" id="vnx:VNE69_10116"/>
<evidence type="ECO:0000313" key="2">
    <source>
        <dbReference type="Proteomes" id="UP001334084"/>
    </source>
</evidence>
<organism evidence="1 2">
    <name type="scientific">Vairimorpha necatrix</name>
    <dbReference type="NCBI Taxonomy" id="6039"/>
    <lineage>
        <taxon>Eukaryota</taxon>
        <taxon>Fungi</taxon>
        <taxon>Fungi incertae sedis</taxon>
        <taxon>Microsporidia</taxon>
        <taxon>Nosematidae</taxon>
        <taxon>Vairimorpha</taxon>
    </lineage>
</organism>
<protein>
    <submittedName>
        <fullName evidence="1">Uncharacterized protein</fullName>
    </submittedName>
</protein>
<dbReference type="Proteomes" id="UP001334084">
    <property type="component" value="Chromosome 10"/>
</dbReference>
<name>A0AAX4JFN2_9MICR</name>
<accession>A0AAX4JFN2</accession>
<reference evidence="1" key="1">
    <citation type="journal article" date="2024" name="BMC Genomics">
        <title>Functional annotation of a divergent genome using sequence and structure-based similarity.</title>
        <authorList>
            <person name="Svedberg D."/>
            <person name="Winiger R.R."/>
            <person name="Berg A."/>
            <person name="Sharma H."/>
            <person name="Tellgren-Roth C."/>
            <person name="Debrunner-Vossbrinck B.A."/>
            <person name="Vossbrinck C.R."/>
            <person name="Barandun J."/>
        </authorList>
    </citation>
    <scope>NUCLEOTIDE SEQUENCE</scope>
    <source>
        <strain evidence="1">Illinois isolate</strain>
    </source>
</reference>
<dbReference type="AlphaFoldDB" id="A0AAX4JFN2"/>
<sequence>MFIYFFCAFGIEQKLDVYPRTYEQANNTSIPLPYLESRSRQYQSPIQYNKLSLHMFAKTPIAKKYIFNGDYIGFLKYKLFYITKDLANNKIYYPSGRLCDLNNLNHRLSVNNIGDIIRKWNQKLYNVVSNTFNSLMLNIQDLGLTKYELSVYENDLELISKVLITLHKFTPSPIDWGFSKSFAIYHNNRIAGKVFDIFCEIPMNIILQNIRYDLNLCSKADDYKKILVQDSVKDLQNQIYELSQETKIYFESINEMNLMLDKCR</sequence>
<evidence type="ECO:0000313" key="1">
    <source>
        <dbReference type="EMBL" id="WUR04766.1"/>
    </source>
</evidence>